<comment type="similarity">
    <text evidence="3 9">Belongs to the riboflavin transporter family.</text>
</comment>
<evidence type="ECO:0000256" key="10">
    <source>
        <dbReference type="SAM" id="MobiDB-lite"/>
    </source>
</evidence>
<dbReference type="GO" id="GO:0006771">
    <property type="term" value="P:riboflavin metabolic process"/>
    <property type="evidence" value="ECO:0007669"/>
    <property type="project" value="Ensembl"/>
</dbReference>
<name>A0A4X2MCW2_VOMUR</name>
<feature type="transmembrane region" description="Helical" evidence="9">
    <location>
        <begin position="430"/>
        <end position="451"/>
    </location>
</feature>
<dbReference type="InterPro" id="IPR009357">
    <property type="entry name" value="Riboflavin_transptr"/>
</dbReference>
<evidence type="ECO:0000256" key="6">
    <source>
        <dbReference type="ARBA" id="ARBA00022692"/>
    </source>
</evidence>
<protein>
    <recommendedName>
        <fullName evidence="9">Riboflavin transporter</fullName>
    </recommendedName>
</protein>
<dbReference type="GO" id="GO:0072388">
    <property type="term" value="P:flavin adenine dinucleotide biosynthetic process"/>
    <property type="evidence" value="ECO:0007669"/>
    <property type="project" value="Ensembl"/>
</dbReference>
<dbReference type="GO" id="GO:0032217">
    <property type="term" value="F:riboflavin transmembrane transporter activity"/>
    <property type="evidence" value="ECO:0007669"/>
    <property type="project" value="UniProtKB-UniRule"/>
</dbReference>
<evidence type="ECO:0000256" key="1">
    <source>
        <dbReference type="ARBA" id="ARBA00000215"/>
    </source>
</evidence>
<feature type="transmembrane region" description="Helical" evidence="9">
    <location>
        <begin position="366"/>
        <end position="386"/>
    </location>
</feature>
<sequence>MNEMERPAGMAAPSGHTVFTHILVALFAMGSWIAINGIWVELPVLVKDLPEGWNLPSYLSVLVAFGNLGPLAVTLWGRLSKGELGPIRAVQALGVVGMALLAPLWSHVVPMAGQHHAVAFLALAFALALSCCASNVTFLPFMSHLPPSFLRSFFLGQGLSALLPCGLALAQGVGHLECQPASSSNSGVSTLQSSSGPNVSLSPGISPSGHMVPVYFKEHFSASTFFWVITSLLAISAAAFQGLLLLLPSAHTTVTPRNEGQGQEAIPEEEASPLREPGEEIGTPEPESEKRTQAPLELCSVRGACLLGLLGATNALTNGVLPSVQSYSCLPYGRRAYHLAVVLGSASSPLACFLAMAVLYRSLPVLGVLSLLGTFLGTYVMVLAALSPCPPLVGTSAGVVLVVLSWVLCLGTFSYVKVAVSSLLHGGGRVALLAAGIAIQIGSLMGALAMFPTTSIYQVFHRSQDCVDMCSP</sequence>
<evidence type="ECO:0000256" key="5">
    <source>
        <dbReference type="ARBA" id="ARBA00022475"/>
    </source>
</evidence>
<comment type="subcellular location">
    <subcellularLocation>
        <location evidence="2 9">Cell membrane</location>
        <topology evidence="2 9">Multi-pass membrane protein</topology>
    </subcellularLocation>
</comment>
<organism evidence="11 12">
    <name type="scientific">Vombatus ursinus</name>
    <name type="common">Common wombat</name>
    <dbReference type="NCBI Taxonomy" id="29139"/>
    <lineage>
        <taxon>Eukaryota</taxon>
        <taxon>Metazoa</taxon>
        <taxon>Chordata</taxon>
        <taxon>Craniata</taxon>
        <taxon>Vertebrata</taxon>
        <taxon>Euteleostomi</taxon>
        <taxon>Mammalia</taxon>
        <taxon>Metatheria</taxon>
        <taxon>Diprotodontia</taxon>
        <taxon>Vombatidae</taxon>
        <taxon>Vombatus</taxon>
    </lineage>
</organism>
<dbReference type="Ensembl" id="ENSVURT00010036980.1">
    <property type="protein sequence ID" value="ENSVURP00010032476.1"/>
    <property type="gene ID" value="ENSVURG00010024789.1"/>
</dbReference>
<feature type="region of interest" description="Disordered" evidence="10">
    <location>
        <begin position="254"/>
        <end position="293"/>
    </location>
</feature>
<dbReference type="OMA" id="SWVLCMG"/>
<evidence type="ECO:0000313" key="12">
    <source>
        <dbReference type="Proteomes" id="UP000314987"/>
    </source>
</evidence>
<evidence type="ECO:0000256" key="9">
    <source>
        <dbReference type="RuleBase" id="RU368035"/>
    </source>
</evidence>
<gene>
    <name evidence="11" type="primary">SLC52A2</name>
</gene>
<dbReference type="RefSeq" id="XP_027713538.1">
    <property type="nucleotide sequence ID" value="XM_027857737.1"/>
</dbReference>
<feature type="transmembrane region" description="Helical" evidence="9">
    <location>
        <begin position="153"/>
        <end position="173"/>
    </location>
</feature>
<dbReference type="OrthoDB" id="9995836at2759"/>
<dbReference type="GO" id="GO:0005886">
    <property type="term" value="C:plasma membrane"/>
    <property type="evidence" value="ECO:0007669"/>
    <property type="project" value="UniProtKB-SubCell"/>
</dbReference>
<comment type="function">
    <text evidence="9">Plasma membrane transporter mediating the uptake by cells of the water soluble vitamin B2/riboflavin that plays a key role in biochemical oxidation-reduction reactions of the carbohydrate, lipid, and amino acid metabolism.</text>
</comment>
<keyword evidence="7 9" id="KW-1133">Transmembrane helix</keyword>
<dbReference type="STRING" id="29139.ENSVURP00010032476"/>
<dbReference type="Pfam" id="PF06237">
    <property type="entry name" value="SLC52_ribofla_tr"/>
    <property type="match status" value="1"/>
</dbReference>
<comment type="catalytic activity">
    <reaction evidence="1 9">
        <text>riboflavin(in) = riboflavin(out)</text>
        <dbReference type="Rhea" id="RHEA:35015"/>
        <dbReference type="ChEBI" id="CHEBI:57986"/>
    </reaction>
</comment>
<evidence type="ECO:0000256" key="4">
    <source>
        <dbReference type="ARBA" id="ARBA00022448"/>
    </source>
</evidence>
<dbReference type="GeneTree" id="ENSGT00390000003774"/>
<keyword evidence="6 9" id="KW-0812">Transmembrane</keyword>
<evidence type="ECO:0000256" key="8">
    <source>
        <dbReference type="ARBA" id="ARBA00023136"/>
    </source>
</evidence>
<dbReference type="PANTHER" id="PTHR12929:SF1">
    <property type="entry name" value="SOLUTE CARRIER FAMILY 52, RIBOFLAVIN TRANSPORTER, MEMBER 2"/>
    <property type="match status" value="1"/>
</dbReference>
<dbReference type="GeneID" id="114039855"/>
<reference evidence="11" key="2">
    <citation type="submission" date="2025-08" db="UniProtKB">
        <authorList>
            <consortium name="Ensembl"/>
        </authorList>
    </citation>
    <scope>IDENTIFICATION</scope>
</reference>
<feature type="transmembrane region" description="Helical" evidence="9">
    <location>
        <begin position="55"/>
        <end position="77"/>
    </location>
</feature>
<keyword evidence="8 9" id="KW-0472">Membrane</keyword>
<feature type="transmembrane region" description="Helical" evidence="9">
    <location>
        <begin position="118"/>
        <end position="141"/>
    </location>
</feature>
<keyword evidence="5 9" id="KW-1003">Cell membrane</keyword>
<keyword evidence="4 9" id="KW-0813">Transport</keyword>
<feature type="transmembrane region" description="Helical" evidence="9">
    <location>
        <begin position="12"/>
        <end position="35"/>
    </location>
</feature>
<evidence type="ECO:0000256" key="2">
    <source>
        <dbReference type="ARBA" id="ARBA00004651"/>
    </source>
</evidence>
<evidence type="ECO:0000313" key="11">
    <source>
        <dbReference type="Ensembl" id="ENSVURP00010032476.1"/>
    </source>
</evidence>
<proteinExistence type="inferred from homology"/>
<keyword evidence="12" id="KW-1185">Reference proteome</keyword>
<reference evidence="11" key="3">
    <citation type="submission" date="2025-09" db="UniProtKB">
        <authorList>
            <consortium name="Ensembl"/>
        </authorList>
    </citation>
    <scope>IDENTIFICATION</scope>
</reference>
<evidence type="ECO:0000256" key="3">
    <source>
        <dbReference type="ARBA" id="ARBA00006366"/>
    </source>
</evidence>
<feature type="transmembrane region" description="Helical" evidence="9">
    <location>
        <begin position="398"/>
        <end position="418"/>
    </location>
</feature>
<feature type="transmembrane region" description="Helical" evidence="9">
    <location>
        <begin position="225"/>
        <end position="247"/>
    </location>
</feature>
<accession>A0A4X2MCW2</accession>
<dbReference type="CTD" id="79581"/>
<dbReference type="Proteomes" id="UP000314987">
    <property type="component" value="Unassembled WGS sequence"/>
</dbReference>
<dbReference type="AlphaFoldDB" id="A0A4X2MCW2"/>
<reference evidence="12" key="1">
    <citation type="submission" date="2018-12" db="EMBL/GenBank/DDBJ databases">
        <authorList>
            <person name="Yazar S."/>
        </authorList>
    </citation>
    <scope>NUCLEOTIDE SEQUENCE [LARGE SCALE GENOMIC DNA]</scope>
</reference>
<feature type="transmembrane region" description="Helical" evidence="9">
    <location>
        <begin position="89"/>
        <end position="106"/>
    </location>
</feature>
<feature type="transmembrane region" description="Helical" evidence="9">
    <location>
        <begin position="336"/>
        <end position="360"/>
    </location>
</feature>
<dbReference type="PANTHER" id="PTHR12929">
    <property type="entry name" value="SOLUTE CARRIER FAMILY 52"/>
    <property type="match status" value="1"/>
</dbReference>
<evidence type="ECO:0000256" key="7">
    <source>
        <dbReference type="ARBA" id="ARBA00022989"/>
    </source>
</evidence>